<dbReference type="Proteomes" id="UP000325313">
    <property type="component" value="Unassembled WGS sequence"/>
</dbReference>
<feature type="chain" id="PRO_5022852554" evidence="1">
    <location>
        <begin position="26"/>
        <end position="74"/>
    </location>
</feature>
<evidence type="ECO:0000313" key="3">
    <source>
        <dbReference type="Proteomes" id="UP000325313"/>
    </source>
</evidence>
<gene>
    <name evidence="2" type="ORF">PGTUg99_003186</name>
</gene>
<feature type="signal peptide" evidence="1">
    <location>
        <begin position="1"/>
        <end position="25"/>
    </location>
</feature>
<accession>A0A5B0PSH8</accession>
<evidence type="ECO:0000256" key="1">
    <source>
        <dbReference type="SAM" id="SignalP"/>
    </source>
</evidence>
<reference evidence="2 3" key="1">
    <citation type="submission" date="2019-05" db="EMBL/GenBank/DDBJ databases">
        <title>Emergence of the Ug99 lineage of the wheat stem rust pathogen through somatic hybridization.</title>
        <authorList>
            <person name="Li F."/>
            <person name="Upadhyaya N.M."/>
            <person name="Sperschneider J."/>
            <person name="Matny O."/>
            <person name="Nguyen-Phuc H."/>
            <person name="Mago R."/>
            <person name="Raley C."/>
            <person name="Miller M.E."/>
            <person name="Silverstein K.A.T."/>
            <person name="Henningsen E."/>
            <person name="Hirsch C.D."/>
            <person name="Visser B."/>
            <person name="Pretorius Z.A."/>
            <person name="Steffenson B.J."/>
            <person name="Schwessinger B."/>
            <person name="Dodds P.N."/>
            <person name="Figueroa M."/>
        </authorList>
    </citation>
    <scope>NUCLEOTIDE SEQUENCE [LARGE SCALE GENOMIC DNA]</scope>
    <source>
        <strain evidence="2 3">Ug99</strain>
    </source>
</reference>
<evidence type="ECO:0000313" key="2">
    <source>
        <dbReference type="EMBL" id="KAA1103633.1"/>
    </source>
</evidence>
<keyword evidence="1" id="KW-0732">Signal</keyword>
<proteinExistence type="predicted"/>
<organism evidence="2 3">
    <name type="scientific">Puccinia graminis f. sp. tritici</name>
    <dbReference type="NCBI Taxonomy" id="56615"/>
    <lineage>
        <taxon>Eukaryota</taxon>
        <taxon>Fungi</taxon>
        <taxon>Dikarya</taxon>
        <taxon>Basidiomycota</taxon>
        <taxon>Pucciniomycotina</taxon>
        <taxon>Pucciniomycetes</taxon>
        <taxon>Pucciniales</taxon>
        <taxon>Pucciniaceae</taxon>
        <taxon>Puccinia</taxon>
    </lineage>
</organism>
<sequence>MIQLFLTAVFFSISSLLHAFALASANSISISSLLDAQPIPSPSHHSLTLSQFHLHLITPRRCRTPGTDRHEHFQ</sequence>
<protein>
    <submittedName>
        <fullName evidence="2">Uncharacterized protein</fullName>
    </submittedName>
</protein>
<comment type="caution">
    <text evidence="2">The sequence shown here is derived from an EMBL/GenBank/DDBJ whole genome shotgun (WGS) entry which is preliminary data.</text>
</comment>
<dbReference type="EMBL" id="VDEP01000322">
    <property type="protein sequence ID" value="KAA1103633.1"/>
    <property type="molecule type" value="Genomic_DNA"/>
</dbReference>
<dbReference type="AlphaFoldDB" id="A0A5B0PSH8"/>
<name>A0A5B0PSH8_PUCGR</name>